<sequence length="908" mass="100572">MSASDDLEMQSIRAEEGSGEIALVERHSQQISSITTLNDTEAYVPQPLAEDKPYIAITAGGVNTNDAQVGYDQAPITPSPMSTIGPRTSPKPRDIVENAKTGFGGSEKSSSPNAESAAAEIQMVQVVGQSTGWAAMADDIKKYDEDKIKECRDDIDTLMTFAGLFSAAITAFLVQSYQALLPSKADETLEVLRFIAQQNLISNGQNSSLNHAFLSTSDPSNTSDALVLVNILWFASLISSLVAASFSMLVKHWLREYLAVNNPSAQARLRVRRYREPSLTVWMVFEIAAALPFLLQLALALFFAGLCIFTTSVHTTVGRTTTALVCAWAFCFLVVTILPAFFPRCPYKTAFLSQFLKWIHNSLPPDLKAHNYLSEKRLIKDTSNDLKILTDVDALQGDDELLGTTILESIGQFHRPTLPRLVEFLQQILNHRCQVVRAQAQAADVPWPVNSDLGSLTDRGKKAIRDIIGKYVFCDEALDTDQRPGVSKDDEPIDQICAFLLSPNLQPLSNACIQLIRKRLNNHTAKVFTALMRQLNNRSIQQREWHNIIFDTLRYIRHILDFEFANMFHYLLTAMEAYHALLRPNSPQMHAIYSWIEALPMEGISATGEFLCDSIKAELVQKDTRTTKRAKGHLDSIQRATQCALYLKQFLGARGSDSATILPMKTGISSLLAATLLTEDQGLAAVIFTAFLQQKDEFYGQEFVHMLEETRIQLVAAARLNEALHNYRKFIRSPFLPRNTTTLNRYLKLCFIAIHLSEAHSSGAKTIVSTHHELLASLSEILSQCLAVHDTLSPQLIGLSLHRSCLSRMKSKGIVCHELTETLQGIDRALLSAPSTVPAAVSVNPKDSEPSPKPFHYTKNLNRSQSINPVQQAVRRFRRGTVENVGSGEIVVHPSPTTPQAPNSSAAS</sequence>
<protein>
    <submittedName>
        <fullName evidence="1">Uncharacterized protein</fullName>
    </submittedName>
</protein>
<evidence type="ECO:0000313" key="1">
    <source>
        <dbReference type="EMBL" id="KAI0093784.1"/>
    </source>
</evidence>
<keyword evidence="2" id="KW-1185">Reference proteome</keyword>
<comment type="caution">
    <text evidence="1">The sequence shown here is derived from an EMBL/GenBank/DDBJ whole genome shotgun (WGS) entry which is preliminary data.</text>
</comment>
<gene>
    <name evidence="1" type="ORF">BDY19DRAFT_918945</name>
</gene>
<dbReference type="EMBL" id="MU274901">
    <property type="protein sequence ID" value="KAI0093784.1"/>
    <property type="molecule type" value="Genomic_DNA"/>
</dbReference>
<name>A0ACB8UHK4_9APHY</name>
<dbReference type="Proteomes" id="UP001055072">
    <property type="component" value="Unassembled WGS sequence"/>
</dbReference>
<proteinExistence type="predicted"/>
<organism evidence="1 2">
    <name type="scientific">Irpex rosettiformis</name>
    <dbReference type="NCBI Taxonomy" id="378272"/>
    <lineage>
        <taxon>Eukaryota</taxon>
        <taxon>Fungi</taxon>
        <taxon>Dikarya</taxon>
        <taxon>Basidiomycota</taxon>
        <taxon>Agaricomycotina</taxon>
        <taxon>Agaricomycetes</taxon>
        <taxon>Polyporales</taxon>
        <taxon>Irpicaceae</taxon>
        <taxon>Irpex</taxon>
    </lineage>
</organism>
<accession>A0ACB8UHK4</accession>
<reference evidence="1" key="1">
    <citation type="journal article" date="2021" name="Environ. Microbiol.">
        <title>Gene family expansions and transcriptome signatures uncover fungal adaptations to wood decay.</title>
        <authorList>
            <person name="Hage H."/>
            <person name="Miyauchi S."/>
            <person name="Viragh M."/>
            <person name="Drula E."/>
            <person name="Min B."/>
            <person name="Chaduli D."/>
            <person name="Navarro D."/>
            <person name="Favel A."/>
            <person name="Norest M."/>
            <person name="Lesage-Meessen L."/>
            <person name="Balint B."/>
            <person name="Merenyi Z."/>
            <person name="de Eugenio L."/>
            <person name="Morin E."/>
            <person name="Martinez A.T."/>
            <person name="Baldrian P."/>
            <person name="Stursova M."/>
            <person name="Martinez M.J."/>
            <person name="Novotny C."/>
            <person name="Magnuson J.K."/>
            <person name="Spatafora J.W."/>
            <person name="Maurice S."/>
            <person name="Pangilinan J."/>
            <person name="Andreopoulos W."/>
            <person name="LaButti K."/>
            <person name="Hundley H."/>
            <person name="Na H."/>
            <person name="Kuo A."/>
            <person name="Barry K."/>
            <person name="Lipzen A."/>
            <person name="Henrissat B."/>
            <person name="Riley R."/>
            <person name="Ahrendt S."/>
            <person name="Nagy L.G."/>
            <person name="Grigoriev I.V."/>
            <person name="Martin F."/>
            <person name="Rosso M.N."/>
        </authorList>
    </citation>
    <scope>NUCLEOTIDE SEQUENCE</scope>
    <source>
        <strain evidence="1">CBS 384.51</strain>
    </source>
</reference>
<evidence type="ECO:0000313" key="2">
    <source>
        <dbReference type="Proteomes" id="UP001055072"/>
    </source>
</evidence>